<dbReference type="EMBL" id="JAJOZR010000025">
    <property type="protein sequence ID" value="MCD7111882.1"/>
    <property type="molecule type" value="Genomic_DNA"/>
</dbReference>
<feature type="compositionally biased region" description="Basic residues" evidence="1">
    <location>
        <begin position="62"/>
        <end position="71"/>
    </location>
</feature>
<evidence type="ECO:0000313" key="2">
    <source>
        <dbReference type="EMBL" id="MCD7111882.1"/>
    </source>
</evidence>
<dbReference type="GO" id="GO:0016788">
    <property type="term" value="F:hydrolase activity, acting on ester bonds"/>
    <property type="evidence" value="ECO:0007669"/>
    <property type="project" value="UniProtKB-ARBA"/>
</dbReference>
<name>A0A9X1T2S3_9HYPH</name>
<dbReference type="Proteomes" id="UP001139089">
    <property type="component" value="Unassembled WGS sequence"/>
</dbReference>
<feature type="region of interest" description="Disordered" evidence="1">
    <location>
        <begin position="390"/>
        <end position="441"/>
    </location>
</feature>
<dbReference type="Gene3D" id="3.40.50.1110">
    <property type="entry name" value="SGNH hydrolase"/>
    <property type="match status" value="1"/>
</dbReference>
<dbReference type="SUPFAM" id="SSF52266">
    <property type="entry name" value="SGNH hydrolase"/>
    <property type="match status" value="1"/>
</dbReference>
<dbReference type="Pfam" id="PF04311">
    <property type="entry name" value="DUF459"/>
    <property type="match status" value="1"/>
</dbReference>
<gene>
    <name evidence="2" type="ORF">LRX75_22910</name>
</gene>
<feature type="compositionally biased region" description="Basic and acidic residues" evidence="1">
    <location>
        <begin position="46"/>
        <end position="56"/>
    </location>
</feature>
<reference evidence="2" key="1">
    <citation type="submission" date="2021-12" db="EMBL/GenBank/DDBJ databases">
        <authorList>
            <person name="Li Y."/>
        </authorList>
    </citation>
    <scope>NUCLEOTIDE SEQUENCE</scope>
    <source>
        <strain evidence="2">DKSPLA3</strain>
    </source>
</reference>
<accession>A0A9X1T2S3</accession>
<evidence type="ECO:0000256" key="1">
    <source>
        <dbReference type="SAM" id="MobiDB-lite"/>
    </source>
</evidence>
<sequence length="441" mass="47299">MLALVIALPTVVLLPPVGRAEAQERRTILDMFFGRPRQQQRVYEDYGDGRNIDREAPPPVRRQPKPQRAKVRPAPVETPAPEIVAKQADAKTVLVVGDFIAGSLSDGLQTAFADSPGIVVENRSEGSSGMVRDDYFDWPNMLPVYADDVKPALIIVSFGANDRQQMKIGAVREKYRTDAWMAEYTRRVARFAALARSRNVPLLWVGMPSFQSPAMTADMVTFNGIFRTEAEKIGGQFIDIWDGFVDEQGKFVTTGSDINGQQVRLRGADGINLTPAGKRKLAFYVEKDVRRLLGETAAPGGDIPDPSGMKDLVVTAPTSDTIIKTQPISLVDPDLDGASDLLDDASLPASTGRSARDLLIEKGEAPPAPFGRIDDFRLVKTALAPPPAAAAQAAAPAGEPSPADAARPAPTAAQSATVPPPKTGTGPRLGAAPPWQAVPLR</sequence>
<keyword evidence="3" id="KW-1185">Reference proteome</keyword>
<comment type="caution">
    <text evidence="2">The sequence shown here is derived from an EMBL/GenBank/DDBJ whole genome shotgun (WGS) entry which is preliminary data.</text>
</comment>
<organism evidence="2 3">
    <name type="scientific">Rhizobium quercicola</name>
    <dbReference type="NCBI Taxonomy" id="2901226"/>
    <lineage>
        <taxon>Bacteria</taxon>
        <taxon>Pseudomonadati</taxon>
        <taxon>Pseudomonadota</taxon>
        <taxon>Alphaproteobacteria</taxon>
        <taxon>Hyphomicrobiales</taxon>
        <taxon>Rhizobiaceae</taxon>
        <taxon>Rhizobium/Agrobacterium group</taxon>
        <taxon>Rhizobium</taxon>
    </lineage>
</organism>
<proteinExistence type="predicted"/>
<dbReference type="InterPro" id="IPR007407">
    <property type="entry name" value="DUF459"/>
</dbReference>
<dbReference type="AlphaFoldDB" id="A0A9X1T2S3"/>
<evidence type="ECO:0000313" key="3">
    <source>
        <dbReference type="Proteomes" id="UP001139089"/>
    </source>
</evidence>
<feature type="compositionally biased region" description="Low complexity" evidence="1">
    <location>
        <begin position="390"/>
        <end position="417"/>
    </location>
</feature>
<protein>
    <submittedName>
        <fullName evidence="2">DUF459 domain-containing protein</fullName>
    </submittedName>
</protein>
<dbReference type="CDD" id="cd01829">
    <property type="entry name" value="SGNH_hydrolase_peri2"/>
    <property type="match status" value="1"/>
</dbReference>
<feature type="region of interest" description="Disordered" evidence="1">
    <location>
        <begin position="46"/>
        <end position="76"/>
    </location>
</feature>
<dbReference type="InterPro" id="IPR036514">
    <property type="entry name" value="SGNH_hydro_sf"/>
</dbReference>